<keyword evidence="1" id="KW-0472">Membrane</keyword>
<comment type="caution">
    <text evidence="2">The sequence shown here is derived from an EMBL/GenBank/DDBJ whole genome shotgun (WGS) entry which is preliminary data.</text>
</comment>
<protein>
    <submittedName>
        <fullName evidence="2">Uncharacterized protein</fullName>
    </submittedName>
</protein>
<evidence type="ECO:0000313" key="2">
    <source>
        <dbReference type="EMBL" id="PCE62564.1"/>
    </source>
</evidence>
<sequence>METLEVNTQLYLQIGMVYVIIMLLGTLIAHILNYRHHQKKKQVHQQLTPLHQIPTKTANL</sequence>
<keyword evidence="3" id="KW-1185">Reference proteome</keyword>
<name>A0A2A4G3K6_9FLAO</name>
<dbReference type="AlphaFoldDB" id="A0A2A4G3K6"/>
<feature type="transmembrane region" description="Helical" evidence="1">
    <location>
        <begin position="12"/>
        <end position="32"/>
    </location>
</feature>
<gene>
    <name evidence="2" type="ORF">B7P33_18175</name>
</gene>
<evidence type="ECO:0000313" key="3">
    <source>
        <dbReference type="Proteomes" id="UP000219559"/>
    </source>
</evidence>
<evidence type="ECO:0000256" key="1">
    <source>
        <dbReference type="SAM" id="Phobius"/>
    </source>
</evidence>
<dbReference type="RefSeq" id="WP_097443651.1">
    <property type="nucleotide sequence ID" value="NZ_NBWU01000008.1"/>
</dbReference>
<dbReference type="Proteomes" id="UP000219559">
    <property type="component" value="Unassembled WGS sequence"/>
</dbReference>
<reference evidence="2 3" key="1">
    <citation type="submission" date="2017-04" db="EMBL/GenBank/DDBJ databases">
        <title>A new member of the family Flavobacteriaceae isolated from ascidians.</title>
        <authorList>
            <person name="Chen L."/>
        </authorList>
    </citation>
    <scope>NUCLEOTIDE SEQUENCE [LARGE SCALE GENOMIC DNA]</scope>
    <source>
        <strain evidence="2 3">HQA918</strain>
    </source>
</reference>
<accession>A0A2A4G3K6</accession>
<organism evidence="2 3">
    <name type="scientific">Sediminicola luteus</name>
    <dbReference type="NCBI Taxonomy" id="319238"/>
    <lineage>
        <taxon>Bacteria</taxon>
        <taxon>Pseudomonadati</taxon>
        <taxon>Bacteroidota</taxon>
        <taxon>Flavobacteriia</taxon>
        <taxon>Flavobacteriales</taxon>
        <taxon>Flavobacteriaceae</taxon>
        <taxon>Sediminicola</taxon>
    </lineage>
</organism>
<keyword evidence="1" id="KW-0812">Transmembrane</keyword>
<dbReference type="EMBL" id="NBWU01000008">
    <property type="protein sequence ID" value="PCE62564.1"/>
    <property type="molecule type" value="Genomic_DNA"/>
</dbReference>
<keyword evidence="1" id="KW-1133">Transmembrane helix</keyword>
<proteinExistence type="predicted"/>